<organism evidence="3 4">
    <name type="scientific">Bucco capensis</name>
    <name type="common">collared puffbird</name>
    <dbReference type="NCBI Taxonomy" id="135168"/>
    <lineage>
        <taxon>Eukaryota</taxon>
        <taxon>Metazoa</taxon>
        <taxon>Chordata</taxon>
        <taxon>Craniata</taxon>
        <taxon>Vertebrata</taxon>
        <taxon>Euteleostomi</taxon>
        <taxon>Archelosauria</taxon>
        <taxon>Archosauria</taxon>
        <taxon>Dinosauria</taxon>
        <taxon>Saurischia</taxon>
        <taxon>Theropoda</taxon>
        <taxon>Coelurosauria</taxon>
        <taxon>Aves</taxon>
        <taxon>Neognathae</taxon>
        <taxon>Neoaves</taxon>
        <taxon>Telluraves</taxon>
        <taxon>Coraciimorphae</taxon>
        <taxon>Piciformes</taxon>
        <taxon>Bucconidae</taxon>
        <taxon>Bucco</taxon>
    </lineage>
</organism>
<evidence type="ECO:0000256" key="1">
    <source>
        <dbReference type="ARBA" id="ARBA00022729"/>
    </source>
</evidence>
<dbReference type="GO" id="GO:0005886">
    <property type="term" value="C:plasma membrane"/>
    <property type="evidence" value="ECO:0007669"/>
    <property type="project" value="TreeGrafter"/>
</dbReference>
<evidence type="ECO:0000259" key="2">
    <source>
        <dbReference type="Pfam" id="PF00087"/>
    </source>
</evidence>
<dbReference type="AlphaFoldDB" id="A0A7K9HRK6"/>
<dbReference type="Pfam" id="PF00087">
    <property type="entry name" value="Toxin_TOLIP"/>
    <property type="match status" value="1"/>
</dbReference>
<dbReference type="GO" id="GO:0030154">
    <property type="term" value="P:cell differentiation"/>
    <property type="evidence" value="ECO:0007669"/>
    <property type="project" value="UniProtKB-ARBA"/>
</dbReference>
<dbReference type="EMBL" id="VWZO01011471">
    <property type="protein sequence ID" value="NXH16328.1"/>
    <property type="molecule type" value="Genomic_DNA"/>
</dbReference>
<dbReference type="PANTHER" id="PTHR16983:SF16">
    <property type="entry name" value="UPAR_LY6 DOMAIN-CONTAINING PROTEIN"/>
    <property type="match status" value="1"/>
</dbReference>
<comment type="caution">
    <text evidence="3">The sequence shown here is derived from an EMBL/GenBank/DDBJ whole genome shotgun (WGS) entry which is preliminary data.</text>
</comment>
<dbReference type="FunFam" id="2.10.60.10:FF:000003">
    <property type="entry name" value="lymphocyte antigen 6E isoform X1"/>
    <property type="match status" value="1"/>
</dbReference>
<feature type="non-terminal residue" evidence="3">
    <location>
        <position position="86"/>
    </location>
</feature>
<evidence type="ECO:0000313" key="4">
    <source>
        <dbReference type="Proteomes" id="UP000534107"/>
    </source>
</evidence>
<feature type="domain" description="Snake toxin/toxin-like" evidence="2">
    <location>
        <begin position="2"/>
        <end position="79"/>
    </location>
</feature>
<sequence length="86" mass="9339">TLLCYSCSEPTTASKCMTIQRCKKNETICKTTMYSLEQVYPFMGVSTVTKTCSSVCSPSEVDGIGVTRPISCCYSNFCNYDGAASL</sequence>
<dbReference type="OrthoDB" id="9900838at2759"/>
<keyword evidence="1" id="KW-0732">Signal</keyword>
<protein>
    <submittedName>
        <fullName evidence="3">LYPD2 protein</fullName>
    </submittedName>
</protein>
<accession>A0A7K9HRK6</accession>
<dbReference type="Proteomes" id="UP000534107">
    <property type="component" value="Unassembled WGS sequence"/>
</dbReference>
<dbReference type="PANTHER" id="PTHR16983">
    <property type="entry name" value="UPAR/LY6 DOMAIN-CONTAINING PROTEIN"/>
    <property type="match status" value="1"/>
</dbReference>
<dbReference type="Gene3D" id="2.10.60.10">
    <property type="entry name" value="CD59"/>
    <property type="match status" value="1"/>
</dbReference>
<dbReference type="InterPro" id="IPR045860">
    <property type="entry name" value="Snake_toxin-like_sf"/>
</dbReference>
<proteinExistence type="predicted"/>
<dbReference type="InterPro" id="IPR035076">
    <property type="entry name" value="Toxin/TOLIP"/>
</dbReference>
<keyword evidence="4" id="KW-1185">Reference proteome</keyword>
<feature type="non-terminal residue" evidence="3">
    <location>
        <position position="1"/>
    </location>
</feature>
<evidence type="ECO:0000313" key="3">
    <source>
        <dbReference type="EMBL" id="NXH16328.1"/>
    </source>
</evidence>
<dbReference type="SUPFAM" id="SSF57302">
    <property type="entry name" value="Snake toxin-like"/>
    <property type="match status" value="1"/>
</dbReference>
<name>A0A7K9HRK6_9PICI</name>
<dbReference type="InterPro" id="IPR051110">
    <property type="entry name" value="Ly-6/neurotoxin-like_GPI-ap"/>
</dbReference>
<reference evidence="3 4" key="1">
    <citation type="submission" date="2019-09" db="EMBL/GenBank/DDBJ databases">
        <title>Bird 10,000 Genomes (B10K) Project - Family phase.</title>
        <authorList>
            <person name="Zhang G."/>
        </authorList>
    </citation>
    <scope>NUCLEOTIDE SEQUENCE [LARGE SCALE GENOMIC DNA]</scope>
    <source>
        <strain evidence="3">B10K-DU-001-16</strain>
        <tissue evidence="3">Muscle</tissue>
    </source>
</reference>
<gene>
    <name evidence="3" type="primary">Lypd2</name>
    <name evidence="3" type="ORF">BUCCAP_R08586</name>
</gene>